<organism evidence="1 2">
    <name type="scientific">Vigna mungo</name>
    <name type="common">Black gram</name>
    <name type="synonym">Phaseolus mungo</name>
    <dbReference type="NCBI Taxonomy" id="3915"/>
    <lineage>
        <taxon>Eukaryota</taxon>
        <taxon>Viridiplantae</taxon>
        <taxon>Streptophyta</taxon>
        <taxon>Embryophyta</taxon>
        <taxon>Tracheophyta</taxon>
        <taxon>Spermatophyta</taxon>
        <taxon>Magnoliopsida</taxon>
        <taxon>eudicotyledons</taxon>
        <taxon>Gunneridae</taxon>
        <taxon>Pentapetalae</taxon>
        <taxon>rosids</taxon>
        <taxon>fabids</taxon>
        <taxon>Fabales</taxon>
        <taxon>Fabaceae</taxon>
        <taxon>Papilionoideae</taxon>
        <taxon>50 kb inversion clade</taxon>
        <taxon>NPAAA clade</taxon>
        <taxon>indigoferoid/millettioid clade</taxon>
        <taxon>Phaseoleae</taxon>
        <taxon>Vigna</taxon>
    </lineage>
</organism>
<gene>
    <name evidence="1" type="ORF">V8G54_001099</name>
</gene>
<keyword evidence="2" id="KW-1185">Reference proteome</keyword>
<evidence type="ECO:0000313" key="2">
    <source>
        <dbReference type="Proteomes" id="UP001374535"/>
    </source>
</evidence>
<dbReference type="Proteomes" id="UP001374535">
    <property type="component" value="Chromosome 1"/>
</dbReference>
<protein>
    <submittedName>
        <fullName evidence="1">Uncharacterized protein</fullName>
    </submittedName>
</protein>
<reference evidence="1 2" key="1">
    <citation type="journal article" date="2023" name="Life. Sci Alliance">
        <title>Evolutionary insights into 3D genome organization and epigenetic landscape of Vigna mungo.</title>
        <authorList>
            <person name="Junaid A."/>
            <person name="Singh B."/>
            <person name="Bhatia S."/>
        </authorList>
    </citation>
    <scope>NUCLEOTIDE SEQUENCE [LARGE SCALE GENOMIC DNA]</scope>
    <source>
        <strain evidence="1">Urdbean</strain>
    </source>
</reference>
<evidence type="ECO:0000313" key="1">
    <source>
        <dbReference type="EMBL" id="WVZ22555.1"/>
    </source>
</evidence>
<name>A0AAQ3P7L4_VIGMU</name>
<dbReference type="EMBL" id="CP144700">
    <property type="protein sequence ID" value="WVZ22555.1"/>
    <property type="molecule type" value="Genomic_DNA"/>
</dbReference>
<sequence length="129" mass="14060">MNCGRLLRRNEMRTPAFGCRAEPKREETSLHGSDLSIGTVVAVGLRWWRRSGRVTEQEGIPDCAQRREKGGEKGIDAMAGVDSGGLWRLRRSVAMESSGGDGGLGRLLVSSAEGEGESPRLLVFFEVLE</sequence>
<dbReference type="AlphaFoldDB" id="A0AAQ3P7L4"/>
<accession>A0AAQ3P7L4</accession>
<proteinExistence type="predicted"/>